<reference evidence="2" key="1">
    <citation type="submission" date="2019-06" db="EMBL/GenBank/DDBJ databases">
        <authorList>
            <consortium name="Wellcome Sanger Institute Data Sharing"/>
        </authorList>
    </citation>
    <scope>NUCLEOTIDE SEQUENCE [LARGE SCALE GENOMIC DNA]</scope>
</reference>
<keyword evidence="3" id="KW-1185">Reference proteome</keyword>
<dbReference type="InterPro" id="IPR001480">
    <property type="entry name" value="Bulb-type_lectin_dom"/>
</dbReference>
<dbReference type="RefSeq" id="XP_029955683.1">
    <property type="nucleotide sequence ID" value="XM_030099823.1"/>
</dbReference>
<dbReference type="OrthoDB" id="1884773at2759"/>
<dbReference type="OMA" id="MNYMSTE"/>
<organism evidence="2 3">
    <name type="scientific">Salarias fasciatus</name>
    <name type="common">Jewelled blenny</name>
    <name type="synonym">Blennius fasciatus</name>
    <dbReference type="NCBI Taxonomy" id="181472"/>
    <lineage>
        <taxon>Eukaryota</taxon>
        <taxon>Metazoa</taxon>
        <taxon>Chordata</taxon>
        <taxon>Craniata</taxon>
        <taxon>Vertebrata</taxon>
        <taxon>Euteleostomi</taxon>
        <taxon>Actinopterygii</taxon>
        <taxon>Neopterygii</taxon>
        <taxon>Teleostei</taxon>
        <taxon>Neoteleostei</taxon>
        <taxon>Acanthomorphata</taxon>
        <taxon>Ovalentaria</taxon>
        <taxon>Blenniimorphae</taxon>
        <taxon>Blenniiformes</taxon>
        <taxon>Blennioidei</taxon>
        <taxon>Blenniidae</taxon>
        <taxon>Salariinae</taxon>
        <taxon>Salarias</taxon>
    </lineage>
</organism>
<dbReference type="Ensembl" id="ENSSFAT00005047256.1">
    <property type="protein sequence ID" value="ENSSFAP00005045679.1"/>
    <property type="gene ID" value="ENSSFAG00005022348.1"/>
</dbReference>
<evidence type="ECO:0000313" key="2">
    <source>
        <dbReference type="Ensembl" id="ENSSFAP00005045679.1"/>
    </source>
</evidence>
<name>A0A672IX59_SALFA</name>
<dbReference type="AlphaFoldDB" id="A0A672IX59"/>
<dbReference type="GeneID" id="115394502"/>
<feature type="domain" description="Bulb-type lectin" evidence="1">
    <location>
        <begin position="3"/>
        <end position="112"/>
    </location>
</feature>
<reference evidence="2" key="3">
    <citation type="submission" date="2025-09" db="UniProtKB">
        <authorList>
            <consortium name="Ensembl"/>
        </authorList>
    </citation>
    <scope>IDENTIFICATION</scope>
</reference>
<dbReference type="Proteomes" id="UP000472267">
    <property type="component" value="Chromosome 9"/>
</dbReference>
<accession>A0A672IX59</accession>
<dbReference type="Gene3D" id="2.90.10.10">
    <property type="entry name" value="Bulb-type lectin domain"/>
    <property type="match status" value="2"/>
</dbReference>
<protein>
    <submittedName>
        <fullName evidence="2">Mannose-specific lectin-like</fullName>
    </submittedName>
</protein>
<sequence length="118" mass="13580">MSRNFLSTHEALFRGDYLLSNNREFKAIFQDDGNFVIYGWKPVWDSGTANTEGVRLCMQGDGNLVIYTRASKPVWHTNSYGDISNMCRLYLTDEGKLVVRRVFEEIWNSSNSRGKKST</sequence>
<dbReference type="PROSITE" id="PS50927">
    <property type="entry name" value="BULB_LECTIN"/>
    <property type="match status" value="1"/>
</dbReference>
<proteinExistence type="predicted"/>
<dbReference type="SUPFAM" id="SSF51110">
    <property type="entry name" value="alpha-D-mannose-specific plant lectins"/>
    <property type="match status" value="1"/>
</dbReference>
<gene>
    <name evidence="2" type="primary">LOC115394502</name>
</gene>
<dbReference type="InterPro" id="IPR036426">
    <property type="entry name" value="Bulb-type_lectin_dom_sf"/>
</dbReference>
<evidence type="ECO:0000259" key="1">
    <source>
        <dbReference type="PROSITE" id="PS50927"/>
    </source>
</evidence>
<evidence type="ECO:0000313" key="3">
    <source>
        <dbReference type="Proteomes" id="UP000472267"/>
    </source>
</evidence>
<reference evidence="2" key="2">
    <citation type="submission" date="2025-08" db="UniProtKB">
        <authorList>
            <consortium name="Ensembl"/>
        </authorList>
    </citation>
    <scope>IDENTIFICATION</scope>
</reference>
<dbReference type="SMART" id="SM00108">
    <property type="entry name" value="B_lectin"/>
    <property type="match status" value="1"/>
</dbReference>
<dbReference type="InParanoid" id="A0A672IX59"/>